<organism evidence="3">
    <name type="scientific">Polaromonas hydrogenivorans</name>
    <dbReference type="NCBI Taxonomy" id="335476"/>
    <lineage>
        <taxon>Bacteria</taxon>
        <taxon>Pseudomonadati</taxon>
        <taxon>Pseudomonadota</taxon>
        <taxon>Betaproteobacteria</taxon>
        <taxon>Burkholderiales</taxon>
        <taxon>Comamonadaceae</taxon>
        <taxon>Polaromonas</taxon>
    </lineage>
</organism>
<dbReference type="Gene3D" id="3.40.190.150">
    <property type="entry name" value="Bordetella uptake gene, domain 1"/>
    <property type="match status" value="1"/>
</dbReference>
<reference evidence="3" key="1">
    <citation type="submission" date="2024-05" db="EMBL/GenBank/DDBJ databases">
        <authorList>
            <person name="Bunk B."/>
            <person name="Swiderski J."/>
            <person name="Sproer C."/>
            <person name="Thiel V."/>
        </authorList>
    </citation>
    <scope>NUCLEOTIDE SEQUENCE</scope>
    <source>
        <strain evidence="3">DSM 17735</strain>
    </source>
</reference>
<evidence type="ECO:0000256" key="2">
    <source>
        <dbReference type="SAM" id="SignalP"/>
    </source>
</evidence>
<feature type="signal peptide" evidence="2">
    <location>
        <begin position="1"/>
        <end position="42"/>
    </location>
</feature>
<evidence type="ECO:0000313" key="3">
    <source>
        <dbReference type="EMBL" id="XBP69961.1"/>
    </source>
</evidence>
<proteinExistence type="inferred from homology"/>
<keyword evidence="2" id="KW-0732">Signal</keyword>
<name>A0AAU7LQU0_9BURK</name>
<dbReference type="RefSeq" id="WP_349278956.1">
    <property type="nucleotide sequence ID" value="NZ_CBCSCU010000018.1"/>
</dbReference>
<dbReference type="InterPro" id="IPR042100">
    <property type="entry name" value="Bug_dom1"/>
</dbReference>
<gene>
    <name evidence="3" type="ORF">ABLV49_19150</name>
</gene>
<dbReference type="PANTHER" id="PTHR42928:SF5">
    <property type="entry name" value="BLR1237 PROTEIN"/>
    <property type="match status" value="1"/>
</dbReference>
<dbReference type="Gene3D" id="3.40.190.10">
    <property type="entry name" value="Periplasmic binding protein-like II"/>
    <property type="match status" value="1"/>
</dbReference>
<dbReference type="EMBL" id="CP157675">
    <property type="protein sequence ID" value="XBP69961.1"/>
    <property type="molecule type" value="Genomic_DNA"/>
</dbReference>
<dbReference type="InterPro" id="IPR005064">
    <property type="entry name" value="BUG"/>
</dbReference>
<evidence type="ECO:0000256" key="1">
    <source>
        <dbReference type="ARBA" id="ARBA00006987"/>
    </source>
</evidence>
<comment type="similarity">
    <text evidence="1">Belongs to the UPF0065 (bug) family.</text>
</comment>
<dbReference type="CDD" id="cd13578">
    <property type="entry name" value="PBP2_Bug27"/>
    <property type="match status" value="1"/>
</dbReference>
<dbReference type="PANTHER" id="PTHR42928">
    <property type="entry name" value="TRICARBOXYLATE-BINDING PROTEIN"/>
    <property type="match status" value="1"/>
</dbReference>
<dbReference type="AlphaFoldDB" id="A0AAU7LQU0"/>
<dbReference type="SUPFAM" id="SSF53850">
    <property type="entry name" value="Periplasmic binding protein-like II"/>
    <property type="match status" value="1"/>
</dbReference>
<sequence>MPHSRTSPSLPLTSSTRSMPFRPALTGLCMALLATICGQALAQAWPEKAVTIVVPTAAGGANDAMARIIGQGLSTRLGKPVIVENKAGANGAIASEYVARAAADGYTIMFGYIATHGINPALQKLKYDPVADFEPIGMVAASPTVLVISNSVPARNVRELVQLIKAKPGSFSYASAGNGTAPHIAGELFKLSAGLDVVSIPYKGSAPAVVDTIAGNTQFMFPSLFTAYPQIKGGKLKAIGVAGEKRSRILPELPTLAEQGVANVNMSQWYAMFAPARTPKAVVERINREMNSVLADKAVQKRIEDQGAEVETGTPEQLKTLVQKEVAHWKSVVAKAQIKAE</sequence>
<dbReference type="Pfam" id="PF03401">
    <property type="entry name" value="TctC"/>
    <property type="match status" value="1"/>
</dbReference>
<dbReference type="PIRSF" id="PIRSF017082">
    <property type="entry name" value="YflP"/>
    <property type="match status" value="1"/>
</dbReference>
<feature type="chain" id="PRO_5043930164" evidence="2">
    <location>
        <begin position="43"/>
        <end position="341"/>
    </location>
</feature>
<protein>
    <submittedName>
        <fullName evidence="3">Tripartite tricarboxylate transporter substrate binding protein</fullName>
    </submittedName>
</protein>
<accession>A0AAU7LQU0</accession>